<evidence type="ECO:0000313" key="1">
    <source>
        <dbReference type="EMBL" id="KIJ99066.1"/>
    </source>
</evidence>
<evidence type="ECO:0000313" key="2">
    <source>
        <dbReference type="Proteomes" id="UP000054477"/>
    </source>
</evidence>
<dbReference type="OrthoDB" id="2947980at2759"/>
<evidence type="ECO:0008006" key="3">
    <source>
        <dbReference type="Google" id="ProtNLM"/>
    </source>
</evidence>
<organism evidence="1 2">
    <name type="scientific">Laccaria amethystina LaAM-08-1</name>
    <dbReference type="NCBI Taxonomy" id="1095629"/>
    <lineage>
        <taxon>Eukaryota</taxon>
        <taxon>Fungi</taxon>
        <taxon>Dikarya</taxon>
        <taxon>Basidiomycota</taxon>
        <taxon>Agaricomycotina</taxon>
        <taxon>Agaricomycetes</taxon>
        <taxon>Agaricomycetidae</taxon>
        <taxon>Agaricales</taxon>
        <taxon>Agaricineae</taxon>
        <taxon>Hydnangiaceae</taxon>
        <taxon>Laccaria</taxon>
    </lineage>
</organism>
<gene>
    <name evidence="1" type="ORF">K443DRAFT_180374</name>
</gene>
<keyword evidence="2" id="KW-1185">Reference proteome</keyword>
<sequence length="284" mass="32047">MSVCLVAPDTPSSVIRRAPRPSNEMTHRQAINSLRSYIKDASPTGVHVYCFNVPENDLEAAYSLLDKEEQRRSMRVTYSDDYNFIVRFMPSATHDEASCFWSHSVIAELIALAQNGHHLRTAPGITFSGTRTYQLGAREMQGDAAFRPSNSNSENPSVILEVGCSESLRQLKIDAKLWIEHLPEVQLVIILSIDPPAPDYPNLPRITIELWRGVAPSRPLRGDHARTRNGQMVWHADWTQQAGPLYILLADLFRGQVPQQYGVNNDRIVLDSAGWREAIIKVYR</sequence>
<dbReference type="AlphaFoldDB" id="A0A0C9XNF5"/>
<dbReference type="Proteomes" id="UP000054477">
    <property type="component" value="Unassembled WGS sequence"/>
</dbReference>
<dbReference type="HOGENOM" id="CLU_085438_0_0_1"/>
<proteinExistence type="predicted"/>
<accession>A0A0C9XNF5</accession>
<name>A0A0C9XNF5_9AGAR</name>
<reference evidence="2" key="2">
    <citation type="submission" date="2015-01" db="EMBL/GenBank/DDBJ databases">
        <title>Evolutionary Origins and Diversification of the Mycorrhizal Mutualists.</title>
        <authorList>
            <consortium name="DOE Joint Genome Institute"/>
            <consortium name="Mycorrhizal Genomics Consortium"/>
            <person name="Kohler A."/>
            <person name="Kuo A."/>
            <person name="Nagy L.G."/>
            <person name="Floudas D."/>
            <person name="Copeland A."/>
            <person name="Barry K.W."/>
            <person name="Cichocki N."/>
            <person name="Veneault-Fourrey C."/>
            <person name="LaButti K."/>
            <person name="Lindquist E.A."/>
            <person name="Lipzen A."/>
            <person name="Lundell T."/>
            <person name="Morin E."/>
            <person name="Murat C."/>
            <person name="Riley R."/>
            <person name="Ohm R."/>
            <person name="Sun H."/>
            <person name="Tunlid A."/>
            <person name="Henrissat B."/>
            <person name="Grigoriev I.V."/>
            <person name="Hibbett D.S."/>
            <person name="Martin F."/>
        </authorList>
    </citation>
    <scope>NUCLEOTIDE SEQUENCE [LARGE SCALE GENOMIC DNA]</scope>
    <source>
        <strain evidence="2">LaAM-08-1</strain>
    </source>
</reference>
<protein>
    <recommendedName>
        <fullName evidence="3">Restriction endonuclease domain-containing protein</fullName>
    </recommendedName>
</protein>
<dbReference type="EMBL" id="KN838654">
    <property type="protein sequence ID" value="KIJ99066.1"/>
    <property type="molecule type" value="Genomic_DNA"/>
</dbReference>
<reference evidence="1 2" key="1">
    <citation type="submission" date="2014-04" db="EMBL/GenBank/DDBJ databases">
        <authorList>
            <consortium name="DOE Joint Genome Institute"/>
            <person name="Kuo A."/>
            <person name="Kohler A."/>
            <person name="Nagy L.G."/>
            <person name="Floudas D."/>
            <person name="Copeland A."/>
            <person name="Barry K.W."/>
            <person name="Cichocki N."/>
            <person name="Veneault-Fourrey C."/>
            <person name="LaButti K."/>
            <person name="Lindquist E.A."/>
            <person name="Lipzen A."/>
            <person name="Lundell T."/>
            <person name="Morin E."/>
            <person name="Murat C."/>
            <person name="Sun H."/>
            <person name="Tunlid A."/>
            <person name="Henrissat B."/>
            <person name="Grigoriev I.V."/>
            <person name="Hibbett D.S."/>
            <person name="Martin F."/>
            <person name="Nordberg H.P."/>
            <person name="Cantor M.N."/>
            <person name="Hua S.X."/>
        </authorList>
    </citation>
    <scope>NUCLEOTIDE SEQUENCE [LARGE SCALE GENOMIC DNA]</scope>
    <source>
        <strain evidence="1 2">LaAM-08-1</strain>
    </source>
</reference>